<dbReference type="PROSITE" id="PS00640">
    <property type="entry name" value="THIOL_PROTEASE_ASN"/>
    <property type="match status" value="1"/>
</dbReference>
<dbReference type="InterPro" id="IPR013128">
    <property type="entry name" value="Peptidase_C1A"/>
</dbReference>
<accession>A0A210QWF2</accession>
<comment type="caution">
    <text evidence="6">The sequence shown here is derived from an EMBL/GenBank/DDBJ whole genome shotgun (WGS) entry which is preliminary data.</text>
</comment>
<dbReference type="GO" id="GO:0006508">
    <property type="term" value="P:proteolysis"/>
    <property type="evidence" value="ECO:0007669"/>
    <property type="project" value="InterPro"/>
</dbReference>
<dbReference type="Proteomes" id="UP000242188">
    <property type="component" value="Unassembled WGS sequence"/>
</dbReference>
<evidence type="ECO:0000256" key="1">
    <source>
        <dbReference type="ARBA" id="ARBA00008455"/>
    </source>
</evidence>
<dbReference type="InterPro" id="IPR039417">
    <property type="entry name" value="Peptidase_C1A_papain-like"/>
</dbReference>
<dbReference type="OrthoDB" id="65740at2759"/>
<dbReference type="InterPro" id="IPR025661">
    <property type="entry name" value="Pept_asp_AS"/>
</dbReference>
<comment type="similarity">
    <text evidence="1">Belongs to the peptidase C1 family.</text>
</comment>
<dbReference type="Gene3D" id="3.90.70.10">
    <property type="entry name" value="Cysteine proteinases"/>
    <property type="match status" value="1"/>
</dbReference>
<name>A0A210QWF2_MIZYE</name>
<keyword evidence="2" id="KW-1015">Disulfide bond</keyword>
<dbReference type="Pfam" id="PF08246">
    <property type="entry name" value="Inhibitor_I29"/>
    <property type="match status" value="1"/>
</dbReference>
<evidence type="ECO:0000259" key="5">
    <source>
        <dbReference type="SMART" id="SM00848"/>
    </source>
</evidence>
<protein>
    <submittedName>
        <fullName evidence="6">Digestive cysteine proteinase 2</fullName>
    </submittedName>
</protein>
<evidence type="ECO:0000256" key="2">
    <source>
        <dbReference type="ARBA" id="ARBA00023157"/>
    </source>
</evidence>
<dbReference type="SMART" id="SM00645">
    <property type="entry name" value="Pept_C1"/>
    <property type="match status" value="1"/>
</dbReference>
<evidence type="ECO:0000256" key="3">
    <source>
        <dbReference type="SAM" id="SignalP"/>
    </source>
</evidence>
<feature type="chain" id="PRO_5018765097" evidence="3">
    <location>
        <begin position="21"/>
        <end position="320"/>
    </location>
</feature>
<evidence type="ECO:0000313" key="7">
    <source>
        <dbReference type="Proteomes" id="UP000242188"/>
    </source>
</evidence>
<keyword evidence="7" id="KW-1185">Reference proteome</keyword>
<dbReference type="CDD" id="cd02248">
    <property type="entry name" value="Peptidase_C1A"/>
    <property type="match status" value="1"/>
</dbReference>
<gene>
    <name evidence="6" type="ORF">KP79_PYT00521</name>
</gene>
<evidence type="ECO:0000313" key="6">
    <source>
        <dbReference type="EMBL" id="OWF53098.1"/>
    </source>
</evidence>
<feature type="signal peptide" evidence="3">
    <location>
        <begin position="1"/>
        <end position="20"/>
    </location>
</feature>
<reference evidence="6 7" key="1">
    <citation type="journal article" date="2017" name="Nat. Ecol. Evol.">
        <title>Scallop genome provides insights into evolution of bilaterian karyotype and development.</title>
        <authorList>
            <person name="Wang S."/>
            <person name="Zhang J."/>
            <person name="Jiao W."/>
            <person name="Li J."/>
            <person name="Xun X."/>
            <person name="Sun Y."/>
            <person name="Guo X."/>
            <person name="Huan P."/>
            <person name="Dong B."/>
            <person name="Zhang L."/>
            <person name="Hu X."/>
            <person name="Sun X."/>
            <person name="Wang J."/>
            <person name="Zhao C."/>
            <person name="Wang Y."/>
            <person name="Wang D."/>
            <person name="Huang X."/>
            <person name="Wang R."/>
            <person name="Lv J."/>
            <person name="Li Y."/>
            <person name="Zhang Z."/>
            <person name="Liu B."/>
            <person name="Lu W."/>
            <person name="Hui Y."/>
            <person name="Liang J."/>
            <person name="Zhou Z."/>
            <person name="Hou R."/>
            <person name="Li X."/>
            <person name="Liu Y."/>
            <person name="Li H."/>
            <person name="Ning X."/>
            <person name="Lin Y."/>
            <person name="Zhao L."/>
            <person name="Xing Q."/>
            <person name="Dou J."/>
            <person name="Li Y."/>
            <person name="Mao J."/>
            <person name="Guo H."/>
            <person name="Dou H."/>
            <person name="Li T."/>
            <person name="Mu C."/>
            <person name="Jiang W."/>
            <person name="Fu Q."/>
            <person name="Fu X."/>
            <person name="Miao Y."/>
            <person name="Liu J."/>
            <person name="Yu Q."/>
            <person name="Li R."/>
            <person name="Liao H."/>
            <person name="Li X."/>
            <person name="Kong Y."/>
            <person name="Jiang Z."/>
            <person name="Chourrout D."/>
            <person name="Li R."/>
            <person name="Bao Z."/>
        </authorList>
    </citation>
    <scope>NUCLEOTIDE SEQUENCE [LARGE SCALE GENOMIC DNA]</scope>
    <source>
        <strain evidence="6 7">PY_sf001</strain>
    </source>
</reference>
<dbReference type="GO" id="GO:0008234">
    <property type="term" value="F:cysteine-type peptidase activity"/>
    <property type="evidence" value="ECO:0007669"/>
    <property type="project" value="InterPro"/>
</dbReference>
<dbReference type="EMBL" id="NEDP02001510">
    <property type="protein sequence ID" value="OWF53098.1"/>
    <property type="molecule type" value="Genomic_DNA"/>
</dbReference>
<dbReference type="SUPFAM" id="SSF54001">
    <property type="entry name" value="Cysteine proteinases"/>
    <property type="match status" value="1"/>
</dbReference>
<dbReference type="AlphaFoldDB" id="A0A210QWF2"/>
<dbReference type="InterPro" id="IPR000668">
    <property type="entry name" value="Peptidase_C1A_C"/>
</dbReference>
<dbReference type="InterPro" id="IPR038765">
    <property type="entry name" value="Papain-like_cys_pep_sf"/>
</dbReference>
<dbReference type="PANTHER" id="PTHR12411">
    <property type="entry name" value="CYSTEINE PROTEASE FAMILY C1-RELATED"/>
    <property type="match status" value="1"/>
</dbReference>
<feature type="domain" description="Peptidase C1A papain C-terminal" evidence="4">
    <location>
        <begin position="110"/>
        <end position="318"/>
    </location>
</feature>
<keyword evidence="3" id="KW-0732">Signal</keyword>
<organism evidence="6 7">
    <name type="scientific">Mizuhopecten yessoensis</name>
    <name type="common">Japanese scallop</name>
    <name type="synonym">Patinopecten yessoensis</name>
    <dbReference type="NCBI Taxonomy" id="6573"/>
    <lineage>
        <taxon>Eukaryota</taxon>
        <taxon>Metazoa</taxon>
        <taxon>Spiralia</taxon>
        <taxon>Lophotrochozoa</taxon>
        <taxon>Mollusca</taxon>
        <taxon>Bivalvia</taxon>
        <taxon>Autobranchia</taxon>
        <taxon>Pteriomorphia</taxon>
        <taxon>Pectinida</taxon>
        <taxon>Pectinoidea</taxon>
        <taxon>Pectinidae</taxon>
        <taxon>Mizuhopecten</taxon>
    </lineage>
</organism>
<dbReference type="Pfam" id="PF00112">
    <property type="entry name" value="Peptidase_C1"/>
    <property type="match status" value="1"/>
</dbReference>
<sequence>MVLTTAKVVLVLFTVTVVTAGNIDVAREWREWKQRYNKVYSNQTEETERRHAWERAFYYIRHHGNRPGDLSFSVGMNSRADMLPRDYRSEVNELVQGWSNSLQDNSLVYVPTSFDWRTRGVIAPVSNQGQIGSSISIVVTETLESSEAIQTGHMVRLSEREISDCCGGGGHLMGNVFNCLHDIGGVCSEAGYPNQTGPARCRNDSCTPMVKVQGGVKIPSGREDLLQQHLLDQPIMAMIDASHASFQMYKRGIYFEEKCSSTSLDHAVQVVGFGVEDGKDFWIVKNSWGINWGIHGYILMSRNRNNQCGIASAASFPALG</sequence>
<proteinExistence type="inferred from homology"/>
<dbReference type="InterPro" id="IPR013201">
    <property type="entry name" value="Prot_inhib_I29"/>
</dbReference>
<feature type="domain" description="Cathepsin propeptide inhibitor" evidence="5">
    <location>
        <begin position="29"/>
        <end position="87"/>
    </location>
</feature>
<dbReference type="FunFam" id="3.90.70.10:FF:000332">
    <property type="entry name" value="Cathepsin L1"/>
    <property type="match status" value="1"/>
</dbReference>
<dbReference type="SMART" id="SM00848">
    <property type="entry name" value="Inhibitor_I29"/>
    <property type="match status" value="1"/>
</dbReference>
<dbReference type="InterPro" id="IPR025660">
    <property type="entry name" value="Pept_his_AS"/>
</dbReference>
<dbReference type="PROSITE" id="PS00639">
    <property type="entry name" value="THIOL_PROTEASE_HIS"/>
    <property type="match status" value="1"/>
</dbReference>
<evidence type="ECO:0000259" key="4">
    <source>
        <dbReference type="SMART" id="SM00645"/>
    </source>
</evidence>